<feature type="transmembrane region" description="Helical" evidence="1">
    <location>
        <begin position="21"/>
        <end position="41"/>
    </location>
</feature>
<keyword evidence="1" id="KW-0472">Membrane</keyword>
<reference evidence="2 3" key="1">
    <citation type="journal article" date="2016" name="Nat. Commun.">
        <title>Thousands of microbial genomes shed light on interconnected biogeochemical processes in an aquifer system.</title>
        <authorList>
            <person name="Anantharaman K."/>
            <person name="Brown C.T."/>
            <person name="Hug L.A."/>
            <person name="Sharon I."/>
            <person name="Castelle C.J."/>
            <person name="Probst A.J."/>
            <person name="Thomas B.C."/>
            <person name="Singh A."/>
            <person name="Wilkins M.J."/>
            <person name="Karaoz U."/>
            <person name="Brodie E.L."/>
            <person name="Williams K.H."/>
            <person name="Hubbard S.S."/>
            <person name="Banfield J.F."/>
        </authorList>
    </citation>
    <scope>NUCLEOTIDE SEQUENCE [LARGE SCALE GENOMIC DNA]</scope>
</reference>
<gene>
    <name evidence="2" type="ORF">A3J58_02275</name>
</gene>
<feature type="transmembrane region" description="Helical" evidence="1">
    <location>
        <begin position="61"/>
        <end position="81"/>
    </location>
</feature>
<evidence type="ECO:0000256" key="1">
    <source>
        <dbReference type="SAM" id="Phobius"/>
    </source>
</evidence>
<name>A0A1G2KWN2_9BACT</name>
<protein>
    <submittedName>
        <fullName evidence="2">Uncharacterized protein</fullName>
    </submittedName>
</protein>
<evidence type="ECO:0000313" key="2">
    <source>
        <dbReference type="EMBL" id="OHA02881.1"/>
    </source>
</evidence>
<dbReference type="EMBL" id="MHQM01000036">
    <property type="protein sequence ID" value="OHA02881.1"/>
    <property type="molecule type" value="Genomic_DNA"/>
</dbReference>
<dbReference type="AlphaFoldDB" id="A0A1G2KWN2"/>
<keyword evidence="1" id="KW-0812">Transmembrane</keyword>
<sequence length="233" mass="26542">MPPVREKREKPEHRPAYVFSEIALAAIIFIIVVSIIGAYLTQGFGWYIDFVDAFGRFWRRARLIIAVIAMMLNVGLVIFIIQTLRKFYHLAERHPLFILPPDAGPRERAVPFEKEISGEWAGVRKFGESKSPSEWNMAVLQADALLDDVLQHMGHEGNTVKERLDLVDPTQLPSLDRVLSAHRLRNMVAHDPMVQHTKETIDHALASYELAFRELGVLKKQETVPPTIEVMPS</sequence>
<dbReference type="STRING" id="1802274.A3J58_02275"/>
<accession>A0A1G2KWN2</accession>
<dbReference type="Proteomes" id="UP000178510">
    <property type="component" value="Unassembled WGS sequence"/>
</dbReference>
<keyword evidence="1" id="KW-1133">Transmembrane helix</keyword>
<proteinExistence type="predicted"/>
<comment type="caution">
    <text evidence="2">The sequence shown here is derived from an EMBL/GenBank/DDBJ whole genome shotgun (WGS) entry which is preliminary data.</text>
</comment>
<organism evidence="2 3">
    <name type="scientific">Candidatus Sungbacteria bacterium RIFCSPHIGHO2_02_FULL_52_23</name>
    <dbReference type="NCBI Taxonomy" id="1802274"/>
    <lineage>
        <taxon>Bacteria</taxon>
        <taxon>Candidatus Sungiibacteriota</taxon>
    </lineage>
</organism>
<evidence type="ECO:0000313" key="3">
    <source>
        <dbReference type="Proteomes" id="UP000178510"/>
    </source>
</evidence>